<feature type="domain" description="Sulfatase N-terminal" evidence="7">
    <location>
        <begin position="8"/>
        <end position="354"/>
    </location>
</feature>
<dbReference type="PANTHER" id="PTHR42693:SF42">
    <property type="entry name" value="ARYLSULFATASE G"/>
    <property type="match status" value="1"/>
</dbReference>
<dbReference type="InterPro" id="IPR000917">
    <property type="entry name" value="Sulfatase_N"/>
</dbReference>
<evidence type="ECO:0000313" key="9">
    <source>
        <dbReference type="Proteomes" id="UP000272528"/>
    </source>
</evidence>
<dbReference type="Proteomes" id="UP000272528">
    <property type="component" value="Chromosome"/>
</dbReference>
<dbReference type="OrthoDB" id="9762324at2"/>
<keyword evidence="6" id="KW-0106">Calcium</keyword>
<keyword evidence="3" id="KW-0479">Metal-binding</keyword>
<dbReference type="KEGG" id="palb:EJC50_14675"/>
<proteinExistence type="inferred from homology"/>
<dbReference type="RefSeq" id="WP_126016173.1">
    <property type="nucleotide sequence ID" value="NZ_CP034437.1"/>
</dbReference>
<dbReference type="InterPro" id="IPR017850">
    <property type="entry name" value="Alkaline_phosphatase_core_sf"/>
</dbReference>
<gene>
    <name evidence="8" type="ORF">EJC50_14675</name>
</gene>
<evidence type="ECO:0000313" key="8">
    <source>
        <dbReference type="EMBL" id="AZN40765.1"/>
    </source>
</evidence>
<dbReference type="InterPro" id="IPR050738">
    <property type="entry name" value="Sulfatase"/>
</dbReference>
<keyword evidence="9" id="KW-1185">Reference proteome</keyword>
<comment type="similarity">
    <text evidence="2">Belongs to the sulfatase family.</text>
</comment>
<dbReference type="SUPFAM" id="SSF53649">
    <property type="entry name" value="Alkaline phosphatase-like"/>
    <property type="match status" value="1"/>
</dbReference>
<name>A0A3S9A4X6_9BACL</name>
<dbReference type="Gene3D" id="3.40.720.10">
    <property type="entry name" value="Alkaline Phosphatase, subunit A"/>
    <property type="match status" value="1"/>
</dbReference>
<evidence type="ECO:0000256" key="4">
    <source>
        <dbReference type="ARBA" id="ARBA00022729"/>
    </source>
</evidence>
<protein>
    <submittedName>
        <fullName evidence="8">DUF4976 domain-containing protein</fullName>
    </submittedName>
</protein>
<keyword evidence="4" id="KW-0732">Signal</keyword>
<evidence type="ECO:0000256" key="6">
    <source>
        <dbReference type="ARBA" id="ARBA00022837"/>
    </source>
</evidence>
<dbReference type="GO" id="GO:0004065">
    <property type="term" value="F:arylsulfatase activity"/>
    <property type="evidence" value="ECO:0007669"/>
    <property type="project" value="TreeGrafter"/>
</dbReference>
<dbReference type="GO" id="GO:0046872">
    <property type="term" value="F:metal ion binding"/>
    <property type="evidence" value="ECO:0007669"/>
    <property type="project" value="UniProtKB-KW"/>
</dbReference>
<dbReference type="AlphaFoldDB" id="A0A3S9A4X6"/>
<accession>A0A3S9A4X6</accession>
<dbReference type="EMBL" id="CP034437">
    <property type="protein sequence ID" value="AZN40765.1"/>
    <property type="molecule type" value="Genomic_DNA"/>
</dbReference>
<evidence type="ECO:0000256" key="2">
    <source>
        <dbReference type="ARBA" id="ARBA00008779"/>
    </source>
</evidence>
<reference evidence="9" key="1">
    <citation type="submission" date="2018-12" db="EMBL/GenBank/DDBJ databases">
        <title>Genome sequence of Peanibacillus sp.</title>
        <authorList>
            <person name="Subramani G."/>
            <person name="Srinivasan S."/>
            <person name="Kim M.K."/>
        </authorList>
    </citation>
    <scope>NUCLEOTIDE SEQUENCE [LARGE SCALE GENOMIC DNA]</scope>
    <source>
        <strain evidence="9">18JY67-1</strain>
    </source>
</reference>
<dbReference type="Gene3D" id="3.30.1120.10">
    <property type="match status" value="1"/>
</dbReference>
<comment type="cofactor">
    <cofactor evidence="1">
        <name>Ca(2+)</name>
        <dbReference type="ChEBI" id="CHEBI:29108"/>
    </cofactor>
</comment>
<evidence type="ECO:0000259" key="7">
    <source>
        <dbReference type="Pfam" id="PF00884"/>
    </source>
</evidence>
<dbReference type="InterPro" id="IPR024607">
    <property type="entry name" value="Sulfatase_CS"/>
</dbReference>
<evidence type="ECO:0000256" key="3">
    <source>
        <dbReference type="ARBA" id="ARBA00022723"/>
    </source>
</evidence>
<sequence>MSGPKKKPNLLFILIDDMGWKDLGCYGSTFYETPHLDRLASEGIRFTDAYAAAPVCSPTRASIMSGKYPANVGVTNWIGGQTAGKLIDAPYIRHLPLQEKSVASALKEHGYQTWHVGKWHLGGEDHYPDKHGFDVNIGGCSWGMPLNGFFSPYGIETLEEGPEGEYLTDRLTDEAIRLIRQNENDETPFFLNLWHYAVHIPIEVSAELTERFAAKARALGLDRLEAFAEGEPFPCEHKQHLRVQRRIIQSDPAYAAMVYNLDWNIGRLIEALEETGQLEDTVIVFTSDNGGLATAEGSPTCNSPLQEGKGWMYEGGVREPLIVRWPGAVKPGSVSETPVTSPDFYPTLLELAGVDQLPEQHEDGVSFVPLLRGEESLERDVLFWHYPHYGNQGGTPGSSVREGDYKLIEFFEDGRLELYNLKEDLSEEHNLAGEQPELAEQLHCKLRDWRERIEAKIPEVNPAFSR</sequence>
<dbReference type="PROSITE" id="PS00149">
    <property type="entry name" value="SULFATASE_2"/>
    <property type="match status" value="1"/>
</dbReference>
<evidence type="ECO:0000256" key="5">
    <source>
        <dbReference type="ARBA" id="ARBA00022801"/>
    </source>
</evidence>
<dbReference type="PANTHER" id="PTHR42693">
    <property type="entry name" value="ARYLSULFATASE FAMILY MEMBER"/>
    <property type="match status" value="1"/>
</dbReference>
<keyword evidence="5" id="KW-0378">Hydrolase</keyword>
<dbReference type="Pfam" id="PF00884">
    <property type="entry name" value="Sulfatase"/>
    <property type="match status" value="1"/>
</dbReference>
<evidence type="ECO:0000256" key="1">
    <source>
        <dbReference type="ARBA" id="ARBA00001913"/>
    </source>
</evidence>
<organism evidence="8 9">
    <name type="scientific">Paenibacillus albus</name>
    <dbReference type="NCBI Taxonomy" id="2495582"/>
    <lineage>
        <taxon>Bacteria</taxon>
        <taxon>Bacillati</taxon>
        <taxon>Bacillota</taxon>
        <taxon>Bacilli</taxon>
        <taxon>Bacillales</taxon>
        <taxon>Paenibacillaceae</taxon>
        <taxon>Paenibacillus</taxon>
    </lineage>
</organism>
<dbReference type="CDD" id="cd16144">
    <property type="entry name" value="ARS_like"/>
    <property type="match status" value="1"/>
</dbReference>